<comment type="subcellular location">
    <subcellularLocation>
        <location evidence="1">Cell membrane</location>
        <topology evidence="1">Multi-pass membrane protein</topology>
    </subcellularLocation>
</comment>
<dbReference type="AlphaFoldDB" id="A0A1H3PTG9"/>
<keyword evidence="5 7" id="KW-1133">Transmembrane helix</keyword>
<dbReference type="InterPro" id="IPR000045">
    <property type="entry name" value="Prepilin_IV_endopep_pep"/>
</dbReference>
<feature type="transmembrane region" description="Helical" evidence="7">
    <location>
        <begin position="147"/>
        <end position="167"/>
    </location>
</feature>
<sequence length="252" mass="27432">MELLLSSYLFVLGACLGSFYNVVGLRVPAGESVVRPRSRCPQCRHTLSWLELIPVLSFIWQKGRCRSCRTTISPLYPFIELTTACLFTISPMLVGWSKELPVALAFLSLLIIITVSDMKTMLIPDKVLLVFTGIFAALRFLSPLTPWWDSLLGAAAGFGILLLLAVISKGGMGGGDIKLFGVIGIILGFNGVIIALFLASFIGAAVGGAALIRKKATRKTPIPFGPFIAVGAVASYFFHEQLLEWYLHFISF</sequence>
<dbReference type="GO" id="GO:0006465">
    <property type="term" value="P:signal peptide processing"/>
    <property type="evidence" value="ECO:0007669"/>
    <property type="project" value="TreeGrafter"/>
</dbReference>
<dbReference type="Proteomes" id="UP000198935">
    <property type="component" value="Unassembled WGS sequence"/>
</dbReference>
<keyword evidence="3" id="KW-1003">Cell membrane</keyword>
<feature type="transmembrane region" description="Helical" evidence="7">
    <location>
        <begin position="222"/>
        <end position="239"/>
    </location>
</feature>
<comment type="similarity">
    <text evidence="2">Belongs to the peptidase A24 family.</text>
</comment>
<feature type="transmembrane region" description="Helical" evidence="7">
    <location>
        <begin position="100"/>
        <end position="116"/>
    </location>
</feature>
<feature type="domain" description="Prepilin peptidase A24 N-terminal" evidence="9">
    <location>
        <begin position="11"/>
        <end position="90"/>
    </location>
</feature>
<keyword evidence="4 7" id="KW-0812">Transmembrane</keyword>
<evidence type="ECO:0000259" key="8">
    <source>
        <dbReference type="Pfam" id="PF01478"/>
    </source>
</evidence>
<feature type="transmembrane region" description="Helical" evidence="7">
    <location>
        <begin position="123"/>
        <end position="141"/>
    </location>
</feature>
<dbReference type="Pfam" id="PF01478">
    <property type="entry name" value="Peptidase_A24"/>
    <property type="match status" value="1"/>
</dbReference>
<reference evidence="11" key="1">
    <citation type="submission" date="2016-10" db="EMBL/GenBank/DDBJ databases">
        <authorList>
            <person name="Varghese N."/>
            <person name="Submissions S."/>
        </authorList>
    </citation>
    <scope>NUCLEOTIDE SEQUENCE [LARGE SCALE GENOMIC DNA]</scope>
    <source>
        <strain evidence="11">SP</strain>
    </source>
</reference>
<evidence type="ECO:0000313" key="10">
    <source>
        <dbReference type="EMBL" id="SDZ04165.1"/>
    </source>
</evidence>
<dbReference type="GO" id="GO:0005886">
    <property type="term" value="C:plasma membrane"/>
    <property type="evidence" value="ECO:0007669"/>
    <property type="project" value="UniProtKB-SubCell"/>
</dbReference>
<evidence type="ECO:0000256" key="3">
    <source>
        <dbReference type="ARBA" id="ARBA00022475"/>
    </source>
</evidence>
<evidence type="ECO:0000256" key="7">
    <source>
        <dbReference type="SAM" id="Phobius"/>
    </source>
</evidence>
<dbReference type="EMBL" id="FNPI01000005">
    <property type="protein sequence ID" value="SDZ04165.1"/>
    <property type="molecule type" value="Genomic_DNA"/>
</dbReference>
<keyword evidence="10" id="KW-0808">Transferase</keyword>
<proteinExistence type="inferred from homology"/>
<protein>
    <submittedName>
        <fullName evidence="10">Leader peptidase (Prepilin peptidase) / N-methyltransferase</fullName>
    </submittedName>
</protein>
<accession>A0A1H3PTG9</accession>
<evidence type="ECO:0000313" key="11">
    <source>
        <dbReference type="Proteomes" id="UP000198935"/>
    </source>
</evidence>
<dbReference type="PANTHER" id="PTHR30487:SF0">
    <property type="entry name" value="PREPILIN LEADER PEPTIDASE_N-METHYLTRANSFERASE-RELATED"/>
    <property type="match status" value="1"/>
</dbReference>
<evidence type="ECO:0000256" key="5">
    <source>
        <dbReference type="ARBA" id="ARBA00022989"/>
    </source>
</evidence>
<evidence type="ECO:0000256" key="6">
    <source>
        <dbReference type="ARBA" id="ARBA00023136"/>
    </source>
</evidence>
<dbReference type="STRING" id="1503961.SAMN05421736_105191"/>
<keyword evidence="10" id="KW-0489">Methyltransferase</keyword>
<dbReference type="GO" id="GO:0008168">
    <property type="term" value="F:methyltransferase activity"/>
    <property type="evidence" value="ECO:0007669"/>
    <property type="project" value="UniProtKB-KW"/>
</dbReference>
<keyword evidence="6 7" id="KW-0472">Membrane</keyword>
<organism evidence="10 11">
    <name type="scientific">Evansella caseinilytica</name>
    <dbReference type="NCBI Taxonomy" id="1503961"/>
    <lineage>
        <taxon>Bacteria</taxon>
        <taxon>Bacillati</taxon>
        <taxon>Bacillota</taxon>
        <taxon>Bacilli</taxon>
        <taxon>Bacillales</taxon>
        <taxon>Bacillaceae</taxon>
        <taxon>Evansella</taxon>
    </lineage>
</organism>
<feature type="transmembrane region" description="Helical" evidence="7">
    <location>
        <begin position="6"/>
        <end position="29"/>
    </location>
</feature>
<keyword evidence="11" id="KW-1185">Reference proteome</keyword>
<dbReference type="PANTHER" id="PTHR30487">
    <property type="entry name" value="TYPE 4 PREPILIN-LIKE PROTEINS LEADER PEPTIDE-PROCESSING ENZYME"/>
    <property type="match status" value="1"/>
</dbReference>
<feature type="domain" description="Prepilin type IV endopeptidase peptidase" evidence="8">
    <location>
        <begin position="104"/>
        <end position="207"/>
    </location>
</feature>
<dbReference type="InterPro" id="IPR050882">
    <property type="entry name" value="Prepilin_peptidase/N-MTase"/>
</dbReference>
<evidence type="ECO:0000256" key="1">
    <source>
        <dbReference type="ARBA" id="ARBA00004651"/>
    </source>
</evidence>
<dbReference type="GO" id="GO:0032259">
    <property type="term" value="P:methylation"/>
    <property type="evidence" value="ECO:0007669"/>
    <property type="project" value="UniProtKB-KW"/>
</dbReference>
<dbReference type="Pfam" id="PF06750">
    <property type="entry name" value="A24_N_bact"/>
    <property type="match status" value="1"/>
</dbReference>
<dbReference type="OrthoDB" id="9789291at2"/>
<evidence type="ECO:0000259" key="9">
    <source>
        <dbReference type="Pfam" id="PF06750"/>
    </source>
</evidence>
<feature type="transmembrane region" description="Helical" evidence="7">
    <location>
        <begin position="75"/>
        <end position="94"/>
    </location>
</feature>
<dbReference type="InterPro" id="IPR010627">
    <property type="entry name" value="Prepilin_pept_A24_N"/>
</dbReference>
<feature type="transmembrane region" description="Helical" evidence="7">
    <location>
        <begin position="179"/>
        <end position="202"/>
    </location>
</feature>
<dbReference type="GO" id="GO:0004190">
    <property type="term" value="F:aspartic-type endopeptidase activity"/>
    <property type="evidence" value="ECO:0007669"/>
    <property type="project" value="InterPro"/>
</dbReference>
<evidence type="ECO:0000256" key="4">
    <source>
        <dbReference type="ARBA" id="ARBA00022692"/>
    </source>
</evidence>
<dbReference type="Gene3D" id="1.20.120.1220">
    <property type="match status" value="1"/>
</dbReference>
<gene>
    <name evidence="10" type="ORF">SAMN05421736_105191</name>
</gene>
<name>A0A1H3PTG9_9BACI</name>
<evidence type="ECO:0000256" key="2">
    <source>
        <dbReference type="ARBA" id="ARBA00005801"/>
    </source>
</evidence>